<feature type="domain" description="CCHC-type" evidence="3">
    <location>
        <begin position="284"/>
        <end position="299"/>
    </location>
</feature>
<evidence type="ECO:0000313" key="4">
    <source>
        <dbReference type="EMBL" id="KAG5634275.1"/>
    </source>
</evidence>
<dbReference type="AlphaFoldDB" id="A0A9P7K2U6"/>
<keyword evidence="1" id="KW-0863">Zinc-finger</keyword>
<dbReference type="PROSITE" id="PS50158">
    <property type="entry name" value="ZF_CCHC"/>
    <property type="match status" value="1"/>
</dbReference>
<sequence length="772" mass="85188">MAAVPAVAAPVIAPRLMPSRGHATAPKLENDPNGVADLNRFFQDIEYLFEDCAINDDQQKKQHAVRYLNHPVSGLWSALPSYAATSAYEEWKTAIRKLYPGTSEDRFYSVDDLQLLVGRWVTDGINNVVQLGEYYRAFYTISQYLITKLRLSTNERDRVFPKGFTAQQWPAIQNRLSVLYPQHYPADPWPMDDVFAAAEYVMISTIPSALAAFQPIVPATISSHAATKADSAATISAVKDEVMLTMCSEILEQLRAIRNTPIVAPALAVAAAPIPAAPRQRDERCLFCGEADHMVRDCPHVETSIREGKCQRNVEGRIVLPSGAYLPRNIPGATLRARIDEWHRRNPNNLAAGQLNGAPMAGTLMYEVQPVLNIATAREDDEKDERIRQLERELFAIRGRKEVADGVDVPRQQPIAGPSKQSAPQALKAAPQQPPVREKEPEPRLTTQEKGKAKAGPTNTPVAPQPAVVLEPQESEEDPLHPFANLNRPRYVPPNTRNFGAPAARGDPAYRTAAPIVDPVKTGAVFERVLDSNVTVSVGELCSIAPEIRGKFREAVSQKRVAVTVLDETKPAPRESQSSAYVEELEALPILTHQIPPSCIAKDIYDYCMQELLPGELPERLTVAKESRSLRSILMQVDSLEQVECILDSGSQIVAMSEEICHALRIKYDPSIILNMQSANGTVDPSLGLARNVPCTIGNVTLYFQIHVIRNPAYDILLGRPFDVLTSSNVKTYPNSSTVITITDLNSGATLSVPTYARGEQRHKCQKVNFRA</sequence>
<name>A0A9P7K2U6_9AGAR</name>
<dbReference type="GO" id="GO:0008270">
    <property type="term" value="F:zinc ion binding"/>
    <property type="evidence" value="ECO:0007669"/>
    <property type="project" value="UniProtKB-KW"/>
</dbReference>
<dbReference type="Proteomes" id="UP000717328">
    <property type="component" value="Unassembled WGS sequence"/>
</dbReference>
<evidence type="ECO:0000259" key="3">
    <source>
        <dbReference type="PROSITE" id="PS50158"/>
    </source>
</evidence>
<dbReference type="InterPro" id="IPR025165">
    <property type="entry name" value="DUF4100"/>
</dbReference>
<dbReference type="Gene3D" id="2.40.70.10">
    <property type="entry name" value="Acid Proteases"/>
    <property type="match status" value="1"/>
</dbReference>
<dbReference type="InterPro" id="IPR001878">
    <property type="entry name" value="Znf_CCHC"/>
</dbReference>
<keyword evidence="1" id="KW-0862">Zinc</keyword>
<dbReference type="GO" id="GO:0003676">
    <property type="term" value="F:nucleic acid binding"/>
    <property type="evidence" value="ECO:0007669"/>
    <property type="project" value="InterPro"/>
</dbReference>
<dbReference type="EMBL" id="JABCKI010006505">
    <property type="protein sequence ID" value="KAG5634275.1"/>
    <property type="molecule type" value="Genomic_DNA"/>
</dbReference>
<keyword evidence="1" id="KW-0479">Metal-binding</keyword>
<accession>A0A9P7K2U6</accession>
<reference evidence="4" key="1">
    <citation type="submission" date="2021-02" db="EMBL/GenBank/DDBJ databases">
        <authorList>
            <person name="Nieuwenhuis M."/>
            <person name="Van De Peppel L.J.J."/>
        </authorList>
    </citation>
    <scope>NUCLEOTIDE SEQUENCE</scope>
    <source>
        <strain evidence="4">D49</strain>
    </source>
</reference>
<evidence type="ECO:0000256" key="1">
    <source>
        <dbReference type="PROSITE-ProRule" id="PRU00047"/>
    </source>
</evidence>
<keyword evidence="5" id="KW-1185">Reference proteome</keyword>
<evidence type="ECO:0000256" key="2">
    <source>
        <dbReference type="SAM" id="MobiDB-lite"/>
    </source>
</evidence>
<dbReference type="SMART" id="SM00343">
    <property type="entry name" value="ZnF_C2HC"/>
    <property type="match status" value="1"/>
</dbReference>
<dbReference type="Pfam" id="PF13352">
    <property type="entry name" value="DUF4100"/>
    <property type="match status" value="1"/>
</dbReference>
<dbReference type="Pfam" id="PF13650">
    <property type="entry name" value="Asp_protease_2"/>
    <property type="match status" value="1"/>
</dbReference>
<comment type="caution">
    <text evidence="4">The sequence shown here is derived from an EMBL/GenBank/DDBJ whole genome shotgun (WGS) entry which is preliminary data.</text>
</comment>
<reference evidence="4" key="2">
    <citation type="submission" date="2021-10" db="EMBL/GenBank/DDBJ databases">
        <title>Phylogenomics reveals ancestral predisposition of the termite-cultivated fungus Termitomyces towards a domesticated lifestyle.</title>
        <authorList>
            <person name="Auxier B."/>
            <person name="Grum-Grzhimaylo A."/>
            <person name="Cardenas M.E."/>
            <person name="Lodge J.D."/>
            <person name="Laessoe T."/>
            <person name="Pedersen O."/>
            <person name="Smith M.E."/>
            <person name="Kuyper T.W."/>
            <person name="Franco-Molano E.A."/>
            <person name="Baroni T.J."/>
            <person name="Aanen D.K."/>
        </authorList>
    </citation>
    <scope>NUCLEOTIDE SEQUENCE</scope>
    <source>
        <strain evidence="4">D49</strain>
    </source>
</reference>
<evidence type="ECO:0000313" key="5">
    <source>
        <dbReference type="Proteomes" id="UP000717328"/>
    </source>
</evidence>
<dbReference type="SUPFAM" id="SSF50630">
    <property type="entry name" value="Acid proteases"/>
    <property type="match status" value="1"/>
</dbReference>
<feature type="region of interest" description="Disordered" evidence="2">
    <location>
        <begin position="405"/>
        <end position="465"/>
    </location>
</feature>
<dbReference type="InterPro" id="IPR021109">
    <property type="entry name" value="Peptidase_aspartic_dom_sf"/>
</dbReference>
<feature type="compositionally biased region" description="Low complexity" evidence="2">
    <location>
        <begin position="419"/>
        <end position="431"/>
    </location>
</feature>
<feature type="compositionally biased region" description="Basic and acidic residues" evidence="2">
    <location>
        <begin position="436"/>
        <end position="452"/>
    </location>
</feature>
<protein>
    <recommendedName>
        <fullName evidence="3">CCHC-type domain-containing protein</fullName>
    </recommendedName>
</protein>
<dbReference type="CDD" id="cd00303">
    <property type="entry name" value="retropepsin_like"/>
    <property type="match status" value="1"/>
</dbReference>
<dbReference type="OrthoDB" id="3252634at2759"/>
<organism evidence="4 5">
    <name type="scientific">Sphagnurus paluster</name>
    <dbReference type="NCBI Taxonomy" id="117069"/>
    <lineage>
        <taxon>Eukaryota</taxon>
        <taxon>Fungi</taxon>
        <taxon>Dikarya</taxon>
        <taxon>Basidiomycota</taxon>
        <taxon>Agaricomycotina</taxon>
        <taxon>Agaricomycetes</taxon>
        <taxon>Agaricomycetidae</taxon>
        <taxon>Agaricales</taxon>
        <taxon>Tricholomatineae</taxon>
        <taxon>Lyophyllaceae</taxon>
        <taxon>Sphagnurus</taxon>
    </lineage>
</organism>
<proteinExistence type="predicted"/>
<gene>
    <name evidence="4" type="ORF">H0H81_002575</name>
</gene>